<organism evidence="2 3">
    <name type="scientific">Mucilaginibacter pocheonensis</name>
    <dbReference type="NCBI Taxonomy" id="398050"/>
    <lineage>
        <taxon>Bacteria</taxon>
        <taxon>Pseudomonadati</taxon>
        <taxon>Bacteroidota</taxon>
        <taxon>Sphingobacteriia</taxon>
        <taxon>Sphingobacteriales</taxon>
        <taxon>Sphingobacteriaceae</taxon>
        <taxon>Mucilaginibacter</taxon>
    </lineage>
</organism>
<comment type="caution">
    <text evidence="2">The sequence shown here is derived from an EMBL/GenBank/DDBJ whole genome shotgun (WGS) entry which is preliminary data.</text>
</comment>
<dbReference type="PANTHER" id="PTHR34846">
    <property type="entry name" value="4-CARBOXYMUCONOLACTONE DECARBOXYLASE FAMILY PROTEIN (AFU_ORTHOLOGUE AFUA_6G11590)"/>
    <property type="match status" value="1"/>
</dbReference>
<evidence type="ECO:0000313" key="3">
    <source>
        <dbReference type="Proteomes" id="UP001247620"/>
    </source>
</evidence>
<dbReference type="InterPro" id="IPR003779">
    <property type="entry name" value="CMD-like"/>
</dbReference>
<dbReference type="SUPFAM" id="SSF69118">
    <property type="entry name" value="AhpD-like"/>
    <property type="match status" value="1"/>
</dbReference>
<dbReference type="InterPro" id="IPR004675">
    <property type="entry name" value="AhpD_core"/>
</dbReference>
<dbReference type="RefSeq" id="WP_310096764.1">
    <property type="nucleotide sequence ID" value="NZ_JAVDUU010000003.1"/>
</dbReference>
<gene>
    <name evidence="2" type="ORF">J2W55_002947</name>
</gene>
<dbReference type="InterPro" id="IPR029032">
    <property type="entry name" value="AhpD-like"/>
</dbReference>
<dbReference type="NCBIfam" id="TIGR00778">
    <property type="entry name" value="ahpD_dom"/>
    <property type="match status" value="1"/>
</dbReference>
<evidence type="ECO:0000259" key="1">
    <source>
        <dbReference type="Pfam" id="PF02627"/>
    </source>
</evidence>
<feature type="domain" description="Carboxymuconolactone decarboxylase-like" evidence="1">
    <location>
        <begin position="12"/>
        <end position="94"/>
    </location>
</feature>
<accession>A0ABU1TCR5</accession>
<sequence length="145" mass="16415">MKTRIVIPKVEPEAYKVLAVLNNYVEHSGLTKTHNDLIKIRASQTNGCAYCIDMHTKDARKHGETEQRIYALNAWRETPFFTDEERAILALTEEVTLIQNHVSDETYQAAAAILDERYLAQVIMAIINISAWNRIGIATGMQPSL</sequence>
<dbReference type="Pfam" id="PF02627">
    <property type="entry name" value="CMD"/>
    <property type="match status" value="1"/>
</dbReference>
<reference evidence="2 3" key="1">
    <citation type="submission" date="2023-07" db="EMBL/GenBank/DDBJ databases">
        <title>Sorghum-associated microbial communities from plants grown in Nebraska, USA.</title>
        <authorList>
            <person name="Schachtman D."/>
        </authorList>
    </citation>
    <scope>NUCLEOTIDE SEQUENCE [LARGE SCALE GENOMIC DNA]</scope>
    <source>
        <strain evidence="2 3">3262</strain>
    </source>
</reference>
<dbReference type="Proteomes" id="UP001247620">
    <property type="component" value="Unassembled WGS sequence"/>
</dbReference>
<dbReference type="EMBL" id="JAVDUU010000003">
    <property type="protein sequence ID" value="MDR6943094.1"/>
    <property type="molecule type" value="Genomic_DNA"/>
</dbReference>
<dbReference type="PANTHER" id="PTHR34846:SF10">
    <property type="entry name" value="CYTOPLASMIC PROTEIN"/>
    <property type="match status" value="1"/>
</dbReference>
<dbReference type="Gene3D" id="1.20.1290.10">
    <property type="entry name" value="AhpD-like"/>
    <property type="match status" value="1"/>
</dbReference>
<keyword evidence="3" id="KW-1185">Reference proteome</keyword>
<protein>
    <submittedName>
        <fullName evidence="2">AhpD family alkylhydroperoxidase</fullName>
    </submittedName>
</protein>
<name>A0ABU1TCR5_9SPHI</name>
<evidence type="ECO:0000313" key="2">
    <source>
        <dbReference type="EMBL" id="MDR6943094.1"/>
    </source>
</evidence>
<proteinExistence type="predicted"/>